<evidence type="ECO:0000256" key="1">
    <source>
        <dbReference type="ARBA" id="ARBA00004141"/>
    </source>
</evidence>
<name>A0ABC8UPG4_9AQUA</name>
<evidence type="ECO:0000259" key="16">
    <source>
        <dbReference type="SMART" id="SM00079"/>
    </source>
</evidence>
<protein>
    <recommendedName>
        <fullName evidence="13">Glutamate receptor</fullName>
    </recommendedName>
</protein>
<comment type="caution">
    <text evidence="17">The sequence shown here is derived from an EMBL/GenBank/DDBJ whole genome shotgun (WGS) entry which is preliminary data.</text>
</comment>
<dbReference type="AlphaFoldDB" id="A0ABC8UPG4"/>
<dbReference type="InterPro" id="IPR015683">
    <property type="entry name" value="Ionotropic_Glu_rcpt"/>
</dbReference>
<dbReference type="Proteomes" id="UP001642360">
    <property type="component" value="Unassembled WGS sequence"/>
</dbReference>
<organism evidence="17 18">
    <name type="scientific">Ilex paraguariensis</name>
    <name type="common">yerba mate</name>
    <dbReference type="NCBI Taxonomy" id="185542"/>
    <lineage>
        <taxon>Eukaryota</taxon>
        <taxon>Viridiplantae</taxon>
        <taxon>Streptophyta</taxon>
        <taxon>Embryophyta</taxon>
        <taxon>Tracheophyta</taxon>
        <taxon>Spermatophyta</taxon>
        <taxon>Magnoliopsida</taxon>
        <taxon>eudicotyledons</taxon>
        <taxon>Gunneridae</taxon>
        <taxon>Pentapetalae</taxon>
        <taxon>asterids</taxon>
        <taxon>campanulids</taxon>
        <taxon>Aquifoliales</taxon>
        <taxon>Aquifoliaceae</taxon>
        <taxon>Ilex</taxon>
    </lineage>
</organism>
<feature type="transmembrane region" description="Helical" evidence="15">
    <location>
        <begin position="536"/>
        <end position="554"/>
    </location>
</feature>
<keyword evidence="5" id="KW-0732">Signal</keyword>
<evidence type="ECO:0000256" key="8">
    <source>
        <dbReference type="ARBA" id="ARBA00023136"/>
    </source>
</evidence>
<feature type="transmembrane region" description="Helical" evidence="15">
    <location>
        <begin position="764"/>
        <end position="784"/>
    </location>
</feature>
<keyword evidence="6 15" id="KW-1133">Transmembrane helix</keyword>
<evidence type="ECO:0000256" key="5">
    <source>
        <dbReference type="ARBA" id="ARBA00022729"/>
    </source>
</evidence>
<keyword evidence="18" id="KW-1185">Reference proteome</keyword>
<sequence length="839" mass="94241">MKATEISYVKGIIGAVVDERTRAGKEEKVAMEMAISDFFNHTNQRLILRVKNSKGQPVQAALAAKDLIDAQNIEIILGPRSWEEAKLVAELCSQSQIPIVTFADFSPWAMNLWPFLIQASPSQHMQMKAVAAIVQSWGWRRVTVICEEDAESASNGLIVPHLYDDLREIGAEISNFTVLWPYITSTSLSEELKRLKKEQCRVFVVHTSSSPLTKLLFEEAKKMDMMGQDYVWITTDATTSLLHSFNSSTLSSMQGVLGVKTYFPETGPQFQDFYTRFCTKFISAYPEEEKNDPGIFAVQAYDATWAVALAIEEGSIDGKDFIETVLETDFIGLSGRVKFVEQKLAPTHVFQIINIVGKSYRELGFWYDGLGFSTTIDGEALSNDSMKILGQVYWPGGPWSTPKGWTLPKTTNPLRIGVPEGDPTKRFAQVYYDNTTNSYYFGGFSIAVFKATLKHLPYDLPYEFIPFDGSYDALVEKIHLKEFDAVVGDVAIISSRCSHAEFTQPHTESGLLMVVPVRSQSGDKALLFTKPFTRTMWFLTAFVTVYNGFVIWIIERPHSCEHRSSVLNQTGTLLWLSFTTLLSLNGEKLHSNLSRMAVVAWLFVALIITQSYSANLTSMLTVQRLQPTVADIETLKYSNALVGYARESFVGNYLVEVLQFKIGNCKSYSTIEEYALALRNEEIAAAFLEAPVAKLLLAKYCKEEWPAYWAFPRGSPFLPDINKGLLEVSERGELLELEKTMIVSEKCVDEESDHENVSLSPSSFWVLFILTGSISTAALAIYVIQRKIEYSMLLLKTTWVSMWIAMQQLQNQKSRFCKRVGPANTVQIGSNTSDSLTQV</sequence>
<evidence type="ECO:0000256" key="13">
    <source>
        <dbReference type="PIRNR" id="PIRNR037090"/>
    </source>
</evidence>
<feature type="disulfide bond" evidence="14">
    <location>
        <begin position="701"/>
        <end position="747"/>
    </location>
</feature>
<dbReference type="InterPro" id="IPR001320">
    <property type="entry name" value="Iontro_rcpt_C"/>
</dbReference>
<dbReference type="Gene3D" id="3.40.50.2300">
    <property type="match status" value="2"/>
</dbReference>
<evidence type="ECO:0000256" key="4">
    <source>
        <dbReference type="ARBA" id="ARBA00022692"/>
    </source>
</evidence>
<dbReference type="FunFam" id="3.40.190.10:FF:000054">
    <property type="entry name" value="Glutamate receptor"/>
    <property type="match status" value="1"/>
</dbReference>
<accession>A0ABC8UPG4</accession>
<dbReference type="InterPro" id="IPR001828">
    <property type="entry name" value="ANF_lig-bd_rcpt"/>
</dbReference>
<dbReference type="CDD" id="cd13686">
    <property type="entry name" value="GluR_Plant"/>
    <property type="match status" value="1"/>
</dbReference>
<dbReference type="PANTHER" id="PTHR34836:SF9">
    <property type="entry name" value="RECEPTOR LIGAND BINDING REGION DOMAIN-CONTAINING PROTEIN"/>
    <property type="match status" value="1"/>
</dbReference>
<dbReference type="Pfam" id="PF01094">
    <property type="entry name" value="ANF_receptor"/>
    <property type="match status" value="1"/>
</dbReference>
<dbReference type="PANTHER" id="PTHR34836">
    <property type="entry name" value="OS06G0188250 PROTEIN"/>
    <property type="match status" value="1"/>
</dbReference>
<keyword evidence="4 15" id="KW-0812">Transmembrane</keyword>
<reference evidence="17 18" key="1">
    <citation type="submission" date="2024-02" db="EMBL/GenBank/DDBJ databases">
        <authorList>
            <person name="Vignale AGUSTIN F."/>
            <person name="Sosa J E."/>
            <person name="Modenutti C."/>
        </authorList>
    </citation>
    <scope>NUCLEOTIDE SEQUENCE [LARGE SCALE GENOMIC DNA]</scope>
</reference>
<evidence type="ECO:0000256" key="11">
    <source>
        <dbReference type="ARBA" id="ARBA00023286"/>
    </source>
</evidence>
<dbReference type="Pfam" id="PF00060">
    <property type="entry name" value="Lig_chan"/>
    <property type="match status" value="1"/>
</dbReference>
<evidence type="ECO:0000256" key="7">
    <source>
        <dbReference type="ARBA" id="ARBA00023065"/>
    </source>
</evidence>
<dbReference type="FunFam" id="3.40.50.2300:FF:000188">
    <property type="entry name" value="Glutamate receptor"/>
    <property type="match status" value="1"/>
</dbReference>
<gene>
    <name evidence="17" type="ORF">ILEXP_LOCUS53189</name>
</gene>
<keyword evidence="3 13" id="KW-0813">Transport</keyword>
<dbReference type="CDD" id="cd19990">
    <property type="entry name" value="PBP1_GABAb_receptor_plant"/>
    <property type="match status" value="1"/>
</dbReference>
<keyword evidence="14" id="KW-1015">Disulfide bond</keyword>
<dbReference type="Gene3D" id="3.40.190.10">
    <property type="entry name" value="Periplasmic binding protein-like II"/>
    <property type="match status" value="1"/>
</dbReference>
<evidence type="ECO:0000256" key="15">
    <source>
        <dbReference type="SAM" id="Phobius"/>
    </source>
</evidence>
<dbReference type="InterPro" id="IPR028082">
    <property type="entry name" value="Peripla_BP_I"/>
</dbReference>
<comment type="subcellular location">
    <subcellularLocation>
        <location evidence="1">Membrane</location>
        <topology evidence="1">Multi-pass membrane protein</topology>
    </subcellularLocation>
</comment>
<dbReference type="PIRSF" id="PIRSF037090">
    <property type="entry name" value="Iontro_Glu-like_rcpt_pln"/>
    <property type="match status" value="1"/>
</dbReference>
<dbReference type="SMART" id="SM00079">
    <property type="entry name" value="PBPe"/>
    <property type="match status" value="1"/>
</dbReference>
<dbReference type="GO" id="GO:0016020">
    <property type="term" value="C:membrane"/>
    <property type="evidence" value="ECO:0007669"/>
    <property type="project" value="UniProtKB-SubCell"/>
</dbReference>
<dbReference type="InterPro" id="IPR044440">
    <property type="entry name" value="GABAb_receptor_plant_PBP1"/>
</dbReference>
<feature type="transmembrane region" description="Helical" evidence="15">
    <location>
        <begin position="596"/>
        <end position="614"/>
    </location>
</feature>
<dbReference type="EMBL" id="CAUOFW020008502">
    <property type="protein sequence ID" value="CAK9182953.1"/>
    <property type="molecule type" value="Genomic_DNA"/>
</dbReference>
<keyword evidence="9 13" id="KW-0675">Receptor</keyword>
<keyword evidence="7 13" id="KW-0406">Ion transport</keyword>
<keyword evidence="10" id="KW-0325">Glycoprotein</keyword>
<evidence type="ECO:0000256" key="3">
    <source>
        <dbReference type="ARBA" id="ARBA00022448"/>
    </source>
</evidence>
<evidence type="ECO:0000256" key="14">
    <source>
        <dbReference type="PIRSR" id="PIRSR037090-50"/>
    </source>
</evidence>
<evidence type="ECO:0000313" key="17">
    <source>
        <dbReference type="EMBL" id="CAK9182953.1"/>
    </source>
</evidence>
<dbReference type="SUPFAM" id="SSF53850">
    <property type="entry name" value="Periplasmic binding protein-like II"/>
    <property type="match status" value="1"/>
</dbReference>
<proteinExistence type="inferred from homology"/>
<keyword evidence="8 13" id="KW-0472">Membrane</keyword>
<keyword evidence="11 13" id="KW-1071">Ligand-gated ion channel</keyword>
<feature type="domain" description="Ionotropic glutamate receptor C-terminal" evidence="16">
    <location>
        <begin position="415"/>
        <end position="744"/>
    </location>
</feature>
<dbReference type="GO" id="GO:0034220">
    <property type="term" value="P:monoatomic ion transmembrane transport"/>
    <property type="evidence" value="ECO:0007669"/>
    <property type="project" value="UniProtKB-KW"/>
</dbReference>
<evidence type="ECO:0000256" key="2">
    <source>
        <dbReference type="ARBA" id="ARBA00008685"/>
    </source>
</evidence>
<keyword evidence="12 13" id="KW-0407">Ion channel</keyword>
<evidence type="ECO:0000313" key="18">
    <source>
        <dbReference type="Proteomes" id="UP001642360"/>
    </source>
</evidence>
<evidence type="ECO:0000256" key="10">
    <source>
        <dbReference type="ARBA" id="ARBA00023180"/>
    </source>
</evidence>
<comment type="function">
    <text evidence="13">Glutamate-gated receptor that probably acts as non-selective cation channel.</text>
</comment>
<dbReference type="InterPro" id="IPR017103">
    <property type="entry name" value="Iontropic_Glu_rcpt_pln"/>
</dbReference>
<dbReference type="Gene3D" id="1.10.287.70">
    <property type="match status" value="1"/>
</dbReference>
<evidence type="ECO:0000256" key="9">
    <source>
        <dbReference type="ARBA" id="ARBA00023170"/>
    </source>
</evidence>
<evidence type="ECO:0000256" key="12">
    <source>
        <dbReference type="ARBA" id="ARBA00023303"/>
    </source>
</evidence>
<comment type="similarity">
    <text evidence="2 13">Belongs to the glutamate-gated ion channel (TC 1.A.10.1) family.</text>
</comment>
<dbReference type="SUPFAM" id="SSF53822">
    <property type="entry name" value="Periplasmic binding protein-like I"/>
    <property type="match status" value="1"/>
</dbReference>
<evidence type="ECO:0000256" key="6">
    <source>
        <dbReference type="ARBA" id="ARBA00022989"/>
    </source>
</evidence>
<dbReference type="FunFam" id="1.10.287.70:FF:000172">
    <property type="entry name" value="Glutamate receptor"/>
    <property type="match status" value="1"/>
</dbReference>